<evidence type="ECO:0000256" key="3">
    <source>
        <dbReference type="ARBA" id="ARBA00022723"/>
    </source>
</evidence>
<evidence type="ECO:0000256" key="2">
    <source>
        <dbReference type="ARBA" id="ARBA00008072"/>
    </source>
</evidence>
<dbReference type="InterPro" id="IPR013154">
    <property type="entry name" value="ADH-like_N"/>
</dbReference>
<keyword evidence="10" id="KW-1185">Reference proteome</keyword>
<feature type="domain" description="Alcohol dehydrogenase-like N-terminal" evidence="8">
    <location>
        <begin position="30"/>
        <end position="148"/>
    </location>
</feature>
<evidence type="ECO:0000256" key="6">
    <source>
        <dbReference type="RuleBase" id="RU361277"/>
    </source>
</evidence>
<feature type="domain" description="Alcohol dehydrogenase-like C-terminal" evidence="7">
    <location>
        <begin position="186"/>
        <end position="304"/>
    </location>
</feature>
<keyword evidence="3 6" id="KW-0479">Metal-binding</keyword>
<gene>
    <name evidence="9" type="ORF">GCM10008938_44410</name>
</gene>
<dbReference type="RefSeq" id="WP_189007214.1">
    <property type="nucleotide sequence ID" value="NZ_BMOD01000027.1"/>
</dbReference>
<dbReference type="SUPFAM" id="SSF51735">
    <property type="entry name" value="NAD(P)-binding Rossmann-fold domains"/>
    <property type="match status" value="1"/>
</dbReference>
<dbReference type="InterPro" id="IPR002328">
    <property type="entry name" value="ADH_Zn_CS"/>
</dbReference>
<keyword evidence="5" id="KW-0560">Oxidoreductase</keyword>
<dbReference type="Gene3D" id="3.90.180.10">
    <property type="entry name" value="Medium-chain alcohol dehydrogenases, catalytic domain"/>
    <property type="match status" value="1"/>
</dbReference>
<accession>A0ABQ2DDA2</accession>
<dbReference type="Pfam" id="PF00107">
    <property type="entry name" value="ADH_zinc_N"/>
    <property type="match status" value="1"/>
</dbReference>
<dbReference type="EMBL" id="BMOD01000027">
    <property type="protein sequence ID" value="GGJ53495.1"/>
    <property type="molecule type" value="Genomic_DNA"/>
</dbReference>
<evidence type="ECO:0000256" key="5">
    <source>
        <dbReference type="ARBA" id="ARBA00023002"/>
    </source>
</evidence>
<comment type="cofactor">
    <cofactor evidence="1 6">
        <name>Zn(2+)</name>
        <dbReference type="ChEBI" id="CHEBI:29105"/>
    </cofactor>
</comment>
<protein>
    <submittedName>
        <fullName evidence="9">Sorbitol dehydrogenase</fullName>
    </submittedName>
</protein>
<proteinExistence type="inferred from homology"/>
<dbReference type="InterPro" id="IPR036291">
    <property type="entry name" value="NAD(P)-bd_dom_sf"/>
</dbReference>
<dbReference type="PROSITE" id="PS00059">
    <property type="entry name" value="ADH_ZINC"/>
    <property type="match status" value="1"/>
</dbReference>
<dbReference type="Pfam" id="PF08240">
    <property type="entry name" value="ADH_N"/>
    <property type="match status" value="1"/>
</dbReference>
<keyword evidence="4 6" id="KW-0862">Zinc</keyword>
<evidence type="ECO:0000313" key="9">
    <source>
        <dbReference type="EMBL" id="GGJ53495.1"/>
    </source>
</evidence>
<dbReference type="SUPFAM" id="SSF50129">
    <property type="entry name" value="GroES-like"/>
    <property type="match status" value="1"/>
</dbReference>
<dbReference type="InterPro" id="IPR013149">
    <property type="entry name" value="ADH-like_C"/>
</dbReference>
<evidence type="ECO:0000313" key="10">
    <source>
        <dbReference type="Proteomes" id="UP000632222"/>
    </source>
</evidence>
<dbReference type="Proteomes" id="UP000632222">
    <property type="component" value="Unassembled WGS sequence"/>
</dbReference>
<evidence type="ECO:0000259" key="8">
    <source>
        <dbReference type="Pfam" id="PF08240"/>
    </source>
</evidence>
<evidence type="ECO:0000259" key="7">
    <source>
        <dbReference type="Pfam" id="PF00107"/>
    </source>
</evidence>
<dbReference type="PANTHER" id="PTHR43161">
    <property type="entry name" value="SORBITOL DEHYDROGENASE"/>
    <property type="match status" value="1"/>
</dbReference>
<organism evidence="9 10">
    <name type="scientific">Deinococcus roseus</name>
    <dbReference type="NCBI Taxonomy" id="392414"/>
    <lineage>
        <taxon>Bacteria</taxon>
        <taxon>Thermotogati</taxon>
        <taxon>Deinococcota</taxon>
        <taxon>Deinococci</taxon>
        <taxon>Deinococcales</taxon>
        <taxon>Deinococcaceae</taxon>
        <taxon>Deinococcus</taxon>
    </lineage>
</organism>
<comment type="similarity">
    <text evidence="2 6">Belongs to the zinc-containing alcohol dehydrogenase family.</text>
</comment>
<name>A0ABQ2DDA2_9DEIO</name>
<dbReference type="InterPro" id="IPR011032">
    <property type="entry name" value="GroES-like_sf"/>
</dbReference>
<dbReference type="Gene3D" id="3.40.50.720">
    <property type="entry name" value="NAD(P)-binding Rossmann-like Domain"/>
    <property type="match status" value="1"/>
</dbReference>
<reference evidence="10" key="1">
    <citation type="journal article" date="2019" name="Int. J. Syst. Evol. Microbiol.">
        <title>The Global Catalogue of Microorganisms (GCM) 10K type strain sequencing project: providing services to taxonomists for standard genome sequencing and annotation.</title>
        <authorList>
            <consortium name="The Broad Institute Genomics Platform"/>
            <consortium name="The Broad Institute Genome Sequencing Center for Infectious Disease"/>
            <person name="Wu L."/>
            <person name="Ma J."/>
        </authorList>
    </citation>
    <scope>NUCLEOTIDE SEQUENCE [LARGE SCALE GENOMIC DNA]</scope>
    <source>
        <strain evidence="10">JCM 14370</strain>
    </source>
</reference>
<evidence type="ECO:0000256" key="1">
    <source>
        <dbReference type="ARBA" id="ARBA00001947"/>
    </source>
</evidence>
<comment type="caution">
    <text evidence="9">The sequence shown here is derived from an EMBL/GenBank/DDBJ whole genome shotgun (WGS) entry which is preliminary data.</text>
</comment>
<evidence type="ECO:0000256" key="4">
    <source>
        <dbReference type="ARBA" id="ARBA00022833"/>
    </source>
</evidence>
<sequence length="351" mass="37919">MTSPITQAAYLTAKETFEVGPSPELQALKAGEVRIRVLSVGVCGSDIHMYQDYRIGDTSIKTPLILGHEFCGEITEVAPEARGGDHQILRVGDRVAVEPHVACGHCRQCEEGHPNLCPHHTFLGVYPHHGALQDSMTVPAKNCFILPDEVSNDAGALLEALGVSLHAVRLGQVDVGDRVAVIGAGPIGLLLTKLLALSGVTQLTVIEPLAWRRKAAEQWGATDTHEASYTMGGDYDVVFEAAWAGPAVQLGAELCRPGARLVLVGIPGDDRCEVQHALARRKGLTLVFARRMKHTYPACIRLVQTGQIRLEEIVSHIYPLSEVQEAFRTHAELLPEVLKVVVRVGAPTENA</sequence>